<dbReference type="FunFam" id="3.40.50.12160:FF:000003">
    <property type="entry name" value="CDK5 regulatory subunit-associated protein 1"/>
    <property type="match status" value="1"/>
</dbReference>
<dbReference type="InterPro" id="IPR020612">
    <property type="entry name" value="Methylthiotransferase_CS"/>
</dbReference>
<keyword evidence="6" id="KW-0411">Iron-sulfur</keyword>
<dbReference type="SMART" id="SM00729">
    <property type="entry name" value="Elp3"/>
    <property type="match status" value="1"/>
</dbReference>
<name>A0A6J6NYC1_9ZZZZ</name>
<dbReference type="HAMAP" id="MF_01864">
    <property type="entry name" value="tRNA_metthiotr_MiaB"/>
    <property type="match status" value="1"/>
</dbReference>
<evidence type="ECO:0000313" key="10">
    <source>
        <dbReference type="EMBL" id="CAB4691950.1"/>
    </source>
</evidence>
<evidence type="ECO:0000259" key="9">
    <source>
        <dbReference type="PROSITE" id="PS51918"/>
    </source>
</evidence>
<dbReference type="SUPFAM" id="SSF102114">
    <property type="entry name" value="Radical SAM enzymes"/>
    <property type="match status" value="1"/>
</dbReference>
<dbReference type="GO" id="GO:0005829">
    <property type="term" value="C:cytosol"/>
    <property type="evidence" value="ECO:0007669"/>
    <property type="project" value="TreeGrafter"/>
</dbReference>
<dbReference type="InterPro" id="IPR038135">
    <property type="entry name" value="Methylthiotransferase_N_sf"/>
</dbReference>
<reference evidence="10" key="1">
    <citation type="submission" date="2020-05" db="EMBL/GenBank/DDBJ databases">
        <authorList>
            <person name="Chiriac C."/>
            <person name="Salcher M."/>
            <person name="Ghai R."/>
            <person name="Kavagutti S V."/>
        </authorList>
    </citation>
    <scope>NUCLEOTIDE SEQUENCE</scope>
</reference>
<dbReference type="Pfam" id="PF00919">
    <property type="entry name" value="UPF0004"/>
    <property type="match status" value="1"/>
</dbReference>
<feature type="domain" description="Radical SAM core" evidence="9">
    <location>
        <begin position="141"/>
        <end position="371"/>
    </location>
</feature>
<dbReference type="InterPro" id="IPR005839">
    <property type="entry name" value="Methylthiotransferase"/>
</dbReference>
<dbReference type="Gene3D" id="3.40.50.12160">
    <property type="entry name" value="Methylthiotransferase, N-terminal domain"/>
    <property type="match status" value="1"/>
</dbReference>
<keyword evidence="3" id="KW-0949">S-adenosyl-L-methionine</keyword>
<dbReference type="Gene3D" id="3.80.30.20">
    <property type="entry name" value="tm_1862 like domain"/>
    <property type="match status" value="1"/>
</dbReference>
<dbReference type="AlphaFoldDB" id="A0A6J6NYC1"/>
<dbReference type="InterPro" id="IPR023404">
    <property type="entry name" value="rSAM_horseshoe"/>
</dbReference>
<dbReference type="InterPro" id="IPR058240">
    <property type="entry name" value="rSAM_sf"/>
</dbReference>
<dbReference type="SFLD" id="SFLDG01061">
    <property type="entry name" value="methylthiotransferase"/>
    <property type="match status" value="1"/>
</dbReference>
<dbReference type="PROSITE" id="PS51449">
    <property type="entry name" value="MTTASE_N"/>
    <property type="match status" value="1"/>
</dbReference>
<dbReference type="PROSITE" id="PS50926">
    <property type="entry name" value="TRAM"/>
    <property type="match status" value="1"/>
</dbReference>
<dbReference type="SFLD" id="SFLDG01082">
    <property type="entry name" value="B12-binding_domain_containing"/>
    <property type="match status" value="1"/>
</dbReference>
<evidence type="ECO:0000259" key="7">
    <source>
        <dbReference type="PROSITE" id="PS50926"/>
    </source>
</evidence>
<dbReference type="Pfam" id="PF04055">
    <property type="entry name" value="Radical_SAM"/>
    <property type="match status" value="1"/>
</dbReference>
<dbReference type="CDD" id="cd01335">
    <property type="entry name" value="Radical_SAM"/>
    <property type="match status" value="1"/>
</dbReference>
<dbReference type="InterPro" id="IPR002792">
    <property type="entry name" value="TRAM_dom"/>
</dbReference>
<dbReference type="PROSITE" id="PS01278">
    <property type="entry name" value="MTTASE_RADICAL"/>
    <property type="match status" value="1"/>
</dbReference>
<feature type="domain" description="MTTase N-terminal" evidence="8">
    <location>
        <begin position="2"/>
        <end position="118"/>
    </location>
</feature>
<dbReference type="EMBL" id="CAEZXU010000009">
    <property type="protein sequence ID" value="CAB4691950.1"/>
    <property type="molecule type" value="Genomic_DNA"/>
</dbReference>
<gene>
    <name evidence="10" type="ORF">UFOPK2592_00253</name>
</gene>
<evidence type="ECO:0000256" key="3">
    <source>
        <dbReference type="ARBA" id="ARBA00022691"/>
    </source>
</evidence>
<dbReference type="FunFam" id="3.80.30.20:FF:000001">
    <property type="entry name" value="tRNA-2-methylthio-N(6)-dimethylallyladenosine synthase 2"/>
    <property type="match status" value="1"/>
</dbReference>
<organism evidence="10">
    <name type="scientific">freshwater metagenome</name>
    <dbReference type="NCBI Taxonomy" id="449393"/>
    <lineage>
        <taxon>unclassified sequences</taxon>
        <taxon>metagenomes</taxon>
        <taxon>ecological metagenomes</taxon>
    </lineage>
</organism>
<evidence type="ECO:0000256" key="2">
    <source>
        <dbReference type="ARBA" id="ARBA00022485"/>
    </source>
</evidence>
<dbReference type="PROSITE" id="PS51918">
    <property type="entry name" value="RADICAL_SAM"/>
    <property type="match status" value="1"/>
</dbReference>
<keyword evidence="5" id="KW-0408">Iron</keyword>
<sequence>MPTFVVETYGCQMNVHDSERIAGLLIDAGYSQALADTQPDLVVFNTCAVRENADNKLYGNLSFLAPRKKSDPNFQIAVGGCMAQKDQDAIIKRAPYVDVVFGTHNIGSLPVLLERARVEEQSQVEIKESLEHFPSTLPVKRDSAFSAWVSVSVGCNNTCTFCIVPQLRGIEKDRPAQDILREAKALVDQGVIEITLLGQNVNAYGVDFGDRLAFSKLLREVGKIDGLERIRFMSPHPRDFTDDVIDAMAQTPNVMPHLHMPLQSGSDKVLQAMRRSYRRDRYMGIIEKVRSAIPDAAITTDIIVGFPGESDEDFAQTIDLVKAAKFSAAYTFQYSKRPGTPAATMPDQITDDVMAQRYNQLHKVQQEISKSENEKLIGKSIELLVSSNEGRHDLDLKRMNGRSRDFRLTHFDNTANLARPGDLVTVTVTEGFANHIVAGAPTAVKKTRGGDAHTAWVSEQGDKKILLGIPTLAALKSL</sequence>
<dbReference type="GO" id="GO:0051539">
    <property type="term" value="F:4 iron, 4 sulfur cluster binding"/>
    <property type="evidence" value="ECO:0007669"/>
    <property type="project" value="UniProtKB-KW"/>
</dbReference>
<evidence type="ECO:0000256" key="1">
    <source>
        <dbReference type="ARBA" id="ARBA00001966"/>
    </source>
</evidence>
<dbReference type="NCBIfam" id="TIGR01574">
    <property type="entry name" value="miaB-methiolase"/>
    <property type="match status" value="1"/>
</dbReference>
<dbReference type="InterPro" id="IPR006463">
    <property type="entry name" value="MiaB_methiolase"/>
</dbReference>
<keyword evidence="2" id="KW-0004">4Fe-4S</keyword>
<evidence type="ECO:0000259" key="8">
    <source>
        <dbReference type="PROSITE" id="PS51449"/>
    </source>
</evidence>
<evidence type="ECO:0000256" key="4">
    <source>
        <dbReference type="ARBA" id="ARBA00022723"/>
    </source>
</evidence>
<dbReference type="PANTHER" id="PTHR43020">
    <property type="entry name" value="CDK5 REGULATORY SUBUNIT-ASSOCIATED PROTEIN 1"/>
    <property type="match status" value="1"/>
</dbReference>
<accession>A0A6J6NYC1</accession>
<proteinExistence type="inferred from homology"/>
<dbReference type="InterPro" id="IPR007197">
    <property type="entry name" value="rSAM"/>
</dbReference>
<dbReference type="InterPro" id="IPR006638">
    <property type="entry name" value="Elp3/MiaA/NifB-like_rSAM"/>
</dbReference>
<dbReference type="PANTHER" id="PTHR43020:SF2">
    <property type="entry name" value="MITOCHONDRIAL TRNA METHYLTHIOTRANSFERASE CDK5RAP1"/>
    <property type="match status" value="1"/>
</dbReference>
<evidence type="ECO:0000256" key="6">
    <source>
        <dbReference type="ARBA" id="ARBA00023014"/>
    </source>
</evidence>
<dbReference type="SFLD" id="SFLDF00273">
    <property type="entry name" value="(dimethylallyl)adenosine_tRNA"/>
    <property type="match status" value="1"/>
</dbReference>
<dbReference type="NCBIfam" id="TIGR00089">
    <property type="entry name" value="MiaB/RimO family radical SAM methylthiotransferase"/>
    <property type="match status" value="1"/>
</dbReference>
<feature type="domain" description="TRAM" evidence="7">
    <location>
        <begin position="374"/>
        <end position="442"/>
    </location>
</feature>
<keyword evidence="4" id="KW-0479">Metal-binding</keyword>
<protein>
    <submittedName>
        <fullName evidence="10">Unannotated protein</fullName>
    </submittedName>
</protein>
<dbReference type="InterPro" id="IPR013848">
    <property type="entry name" value="Methylthiotransferase_N"/>
</dbReference>
<dbReference type="GO" id="GO:0046872">
    <property type="term" value="F:metal ion binding"/>
    <property type="evidence" value="ECO:0007669"/>
    <property type="project" value="UniProtKB-KW"/>
</dbReference>
<comment type="cofactor">
    <cofactor evidence="1">
        <name>[4Fe-4S] cluster</name>
        <dbReference type="ChEBI" id="CHEBI:49883"/>
    </cofactor>
</comment>
<dbReference type="SFLD" id="SFLDS00029">
    <property type="entry name" value="Radical_SAM"/>
    <property type="match status" value="1"/>
</dbReference>
<evidence type="ECO:0000256" key="5">
    <source>
        <dbReference type="ARBA" id="ARBA00023004"/>
    </source>
</evidence>
<dbReference type="GO" id="GO:0035597">
    <property type="term" value="F:tRNA-2-methylthio-N(6)-dimethylallyladenosine(37) synthase activity"/>
    <property type="evidence" value="ECO:0007669"/>
    <property type="project" value="TreeGrafter"/>
</dbReference>